<dbReference type="AlphaFoldDB" id="A0ABC8RZE7"/>
<feature type="region of interest" description="Disordered" evidence="1">
    <location>
        <begin position="1"/>
        <end position="43"/>
    </location>
</feature>
<evidence type="ECO:0000313" key="2">
    <source>
        <dbReference type="EMBL" id="CAK9150320.1"/>
    </source>
</evidence>
<evidence type="ECO:0000313" key="3">
    <source>
        <dbReference type="Proteomes" id="UP001642360"/>
    </source>
</evidence>
<organism evidence="2 3">
    <name type="scientific">Ilex paraguariensis</name>
    <name type="common">yerba mate</name>
    <dbReference type="NCBI Taxonomy" id="185542"/>
    <lineage>
        <taxon>Eukaryota</taxon>
        <taxon>Viridiplantae</taxon>
        <taxon>Streptophyta</taxon>
        <taxon>Embryophyta</taxon>
        <taxon>Tracheophyta</taxon>
        <taxon>Spermatophyta</taxon>
        <taxon>Magnoliopsida</taxon>
        <taxon>eudicotyledons</taxon>
        <taxon>Gunneridae</taxon>
        <taxon>Pentapetalae</taxon>
        <taxon>asterids</taxon>
        <taxon>campanulids</taxon>
        <taxon>Aquifoliales</taxon>
        <taxon>Aquifoliaceae</taxon>
        <taxon>Ilex</taxon>
    </lineage>
</organism>
<evidence type="ECO:0000256" key="1">
    <source>
        <dbReference type="SAM" id="MobiDB-lite"/>
    </source>
</evidence>
<protein>
    <submittedName>
        <fullName evidence="2">Uncharacterized protein</fullName>
    </submittedName>
</protein>
<proteinExistence type="predicted"/>
<name>A0ABC8RZE7_9AQUA</name>
<keyword evidence="3" id="KW-1185">Reference proteome</keyword>
<gene>
    <name evidence="2" type="ORF">ILEXP_LOCUS18458</name>
</gene>
<reference evidence="2 3" key="1">
    <citation type="submission" date="2024-02" db="EMBL/GenBank/DDBJ databases">
        <authorList>
            <person name="Vignale AGUSTIN F."/>
            <person name="Sosa J E."/>
            <person name="Modenutti C."/>
        </authorList>
    </citation>
    <scope>NUCLEOTIDE SEQUENCE [LARGE SCALE GENOMIC DNA]</scope>
</reference>
<sequence length="135" mass="15661">IAKIRGVSALASKPRATRKEKGKATIREQDPKPLESQPRMRKKASYESIIEGKIYERMVDHRSLRKGVPIRRIVQLGLNFSFKNVEGYILTLCHQFYNGLREFDLDLKILRTMVRGQIIQVTSDIIAEYLAYERP</sequence>
<dbReference type="Proteomes" id="UP001642360">
    <property type="component" value="Unassembled WGS sequence"/>
</dbReference>
<dbReference type="EMBL" id="CAUOFW020002014">
    <property type="protein sequence ID" value="CAK9150320.1"/>
    <property type="molecule type" value="Genomic_DNA"/>
</dbReference>
<feature type="non-terminal residue" evidence="2">
    <location>
        <position position="1"/>
    </location>
</feature>
<accession>A0ABC8RZE7</accession>
<comment type="caution">
    <text evidence="2">The sequence shown here is derived from an EMBL/GenBank/DDBJ whole genome shotgun (WGS) entry which is preliminary data.</text>
</comment>
<feature type="compositionally biased region" description="Basic and acidic residues" evidence="1">
    <location>
        <begin position="17"/>
        <end position="33"/>
    </location>
</feature>